<proteinExistence type="predicted"/>
<evidence type="ECO:0000259" key="1">
    <source>
        <dbReference type="Pfam" id="PF08387"/>
    </source>
</evidence>
<sequence length="89" mass="10050">MSIAEGLLAENDPRGTLVSFVKLPFGESVQVPACHSQESNFWCHKLVRSFDIRLKTVVFLTYKGTKSQVNFATFFIMNARMLEVMGFEG</sequence>
<name>A0AAQ3SZ27_PASNO</name>
<feature type="domain" description="FBD" evidence="1">
    <location>
        <begin position="50"/>
        <end position="86"/>
    </location>
</feature>
<gene>
    <name evidence="2" type="ORF">U9M48_012376</name>
</gene>
<dbReference type="Pfam" id="PF08387">
    <property type="entry name" value="FBD"/>
    <property type="match status" value="1"/>
</dbReference>
<evidence type="ECO:0000313" key="3">
    <source>
        <dbReference type="Proteomes" id="UP001341281"/>
    </source>
</evidence>
<evidence type="ECO:0000313" key="2">
    <source>
        <dbReference type="EMBL" id="WVZ62657.1"/>
    </source>
</evidence>
<dbReference type="EMBL" id="CP144747">
    <property type="protein sequence ID" value="WVZ62657.1"/>
    <property type="molecule type" value="Genomic_DNA"/>
</dbReference>
<reference evidence="2 3" key="1">
    <citation type="submission" date="2024-02" db="EMBL/GenBank/DDBJ databases">
        <title>High-quality chromosome-scale genome assembly of Pensacola bahiagrass (Paspalum notatum Flugge var. saurae).</title>
        <authorList>
            <person name="Vega J.M."/>
            <person name="Podio M."/>
            <person name="Orjuela J."/>
            <person name="Siena L.A."/>
            <person name="Pessino S.C."/>
            <person name="Combes M.C."/>
            <person name="Mariac C."/>
            <person name="Albertini E."/>
            <person name="Pupilli F."/>
            <person name="Ortiz J.P.A."/>
            <person name="Leblanc O."/>
        </authorList>
    </citation>
    <scope>NUCLEOTIDE SEQUENCE [LARGE SCALE GENOMIC DNA]</scope>
    <source>
        <strain evidence="2">R1</strain>
        <tissue evidence="2">Leaf</tissue>
    </source>
</reference>
<dbReference type="Proteomes" id="UP001341281">
    <property type="component" value="Chromosome 03"/>
</dbReference>
<keyword evidence="3" id="KW-1185">Reference proteome</keyword>
<dbReference type="AlphaFoldDB" id="A0AAQ3SZ27"/>
<protein>
    <recommendedName>
        <fullName evidence="1">FBD domain-containing protein</fullName>
    </recommendedName>
</protein>
<dbReference type="InterPro" id="IPR006566">
    <property type="entry name" value="FBD"/>
</dbReference>
<organism evidence="2 3">
    <name type="scientific">Paspalum notatum var. saurae</name>
    <dbReference type="NCBI Taxonomy" id="547442"/>
    <lineage>
        <taxon>Eukaryota</taxon>
        <taxon>Viridiplantae</taxon>
        <taxon>Streptophyta</taxon>
        <taxon>Embryophyta</taxon>
        <taxon>Tracheophyta</taxon>
        <taxon>Spermatophyta</taxon>
        <taxon>Magnoliopsida</taxon>
        <taxon>Liliopsida</taxon>
        <taxon>Poales</taxon>
        <taxon>Poaceae</taxon>
        <taxon>PACMAD clade</taxon>
        <taxon>Panicoideae</taxon>
        <taxon>Andropogonodae</taxon>
        <taxon>Paspaleae</taxon>
        <taxon>Paspalinae</taxon>
        <taxon>Paspalum</taxon>
    </lineage>
</organism>
<accession>A0AAQ3SZ27</accession>